<gene>
    <name evidence="4" type="ORF">GJU41_21425</name>
</gene>
<evidence type="ECO:0000256" key="1">
    <source>
        <dbReference type="ARBA" id="ARBA00022679"/>
    </source>
</evidence>
<evidence type="ECO:0000259" key="3">
    <source>
        <dbReference type="PROSITE" id="PS51186"/>
    </source>
</evidence>
<dbReference type="PANTHER" id="PTHR43420:SF51">
    <property type="entry name" value="PEPTIDYL-LYSINE N-ACETYLTRANSFERASE YIAC"/>
    <property type="match status" value="1"/>
</dbReference>
<evidence type="ECO:0000256" key="2">
    <source>
        <dbReference type="ARBA" id="ARBA00023315"/>
    </source>
</evidence>
<keyword evidence="1 4" id="KW-0808">Transferase</keyword>
<dbReference type="GO" id="GO:0016747">
    <property type="term" value="F:acyltransferase activity, transferring groups other than amino-acyl groups"/>
    <property type="evidence" value="ECO:0007669"/>
    <property type="project" value="InterPro"/>
</dbReference>
<organism evidence="4 5">
    <name type="scientific">Metabacillus idriensis</name>
    <dbReference type="NCBI Taxonomy" id="324768"/>
    <lineage>
        <taxon>Bacteria</taxon>
        <taxon>Bacillati</taxon>
        <taxon>Bacillota</taxon>
        <taxon>Bacilli</taxon>
        <taxon>Bacillales</taxon>
        <taxon>Bacillaceae</taxon>
        <taxon>Metabacillus</taxon>
    </lineage>
</organism>
<dbReference type="AlphaFoldDB" id="A0A6I2MKY1"/>
<dbReference type="PROSITE" id="PS51186">
    <property type="entry name" value="GNAT"/>
    <property type="match status" value="1"/>
</dbReference>
<proteinExistence type="predicted"/>
<dbReference type="InterPro" id="IPR000182">
    <property type="entry name" value="GNAT_dom"/>
</dbReference>
<dbReference type="Gene3D" id="3.40.630.30">
    <property type="match status" value="1"/>
</dbReference>
<dbReference type="InterPro" id="IPR050680">
    <property type="entry name" value="YpeA/RimI_acetyltransf"/>
</dbReference>
<dbReference type="PANTHER" id="PTHR43420">
    <property type="entry name" value="ACETYLTRANSFERASE"/>
    <property type="match status" value="1"/>
</dbReference>
<keyword evidence="5" id="KW-1185">Reference proteome</keyword>
<dbReference type="EMBL" id="WKKF01000013">
    <property type="protein sequence ID" value="MRX56513.1"/>
    <property type="molecule type" value="Genomic_DNA"/>
</dbReference>
<comment type="caution">
    <text evidence="4">The sequence shown here is derived from an EMBL/GenBank/DDBJ whole genome shotgun (WGS) entry which is preliminary data.</text>
</comment>
<dbReference type="RefSeq" id="WP_070878650.1">
    <property type="nucleotide sequence ID" value="NZ_CAJGAA010000011.1"/>
</dbReference>
<reference evidence="4 5" key="1">
    <citation type="submission" date="2019-11" db="EMBL/GenBank/DDBJ databases">
        <title>Bacillus idriensis genome.</title>
        <authorList>
            <person name="Konopka E.N."/>
            <person name="Newman J.D."/>
        </authorList>
    </citation>
    <scope>NUCLEOTIDE SEQUENCE [LARGE SCALE GENOMIC DNA]</scope>
    <source>
        <strain evidence="4 5">DSM 19097</strain>
    </source>
</reference>
<protein>
    <submittedName>
        <fullName evidence="4">GNAT family N-acetyltransferase</fullName>
    </submittedName>
</protein>
<accession>A0A6I2MKY1</accession>
<evidence type="ECO:0000313" key="4">
    <source>
        <dbReference type="EMBL" id="MRX56513.1"/>
    </source>
</evidence>
<dbReference type="CDD" id="cd04301">
    <property type="entry name" value="NAT_SF"/>
    <property type="match status" value="1"/>
</dbReference>
<keyword evidence="2" id="KW-0012">Acyltransferase</keyword>
<dbReference type="SUPFAM" id="SSF55729">
    <property type="entry name" value="Acyl-CoA N-acyltransferases (Nat)"/>
    <property type="match status" value="1"/>
</dbReference>
<sequence>MNIRLLNRHDANLYRNIRLEGLKNNPEAFGSSYEEEHLYPIDLFKSRLESDTAFTFGAFENDELAGVVSLVKEMKVKLKHKASIFAMYVSPPYRGSGIGKKLMSEVVIKAQALEDTEQLQLSVVSTNQSAKQLYISFGFTVYGHEKRALKADGIYYDEDHMVLFL</sequence>
<name>A0A6I2MKY1_9BACI</name>
<feature type="domain" description="N-acetyltransferase" evidence="3">
    <location>
        <begin position="1"/>
        <end position="165"/>
    </location>
</feature>
<dbReference type="Pfam" id="PF00583">
    <property type="entry name" value="Acetyltransf_1"/>
    <property type="match status" value="1"/>
</dbReference>
<dbReference type="InterPro" id="IPR016181">
    <property type="entry name" value="Acyl_CoA_acyltransferase"/>
</dbReference>
<evidence type="ECO:0000313" key="5">
    <source>
        <dbReference type="Proteomes" id="UP000441585"/>
    </source>
</evidence>
<dbReference type="Proteomes" id="UP000441585">
    <property type="component" value="Unassembled WGS sequence"/>
</dbReference>